<dbReference type="Gene3D" id="3.40.30.10">
    <property type="entry name" value="Glutaredoxin"/>
    <property type="match status" value="1"/>
</dbReference>
<organism evidence="2 3">
    <name type="scientific">Halobacillus halophilus (strain ATCC 35676 / DSM 2266 / JCM 20832 / KCTC 3685 / LMG 17431 / NBRC 102448 / NCIMB 2269)</name>
    <name type="common">Sporosarcina halophila</name>
    <dbReference type="NCBI Taxonomy" id="866895"/>
    <lineage>
        <taxon>Bacteria</taxon>
        <taxon>Bacillati</taxon>
        <taxon>Bacillota</taxon>
        <taxon>Bacilli</taxon>
        <taxon>Bacillales</taxon>
        <taxon>Bacillaceae</taxon>
        <taxon>Halobacillus</taxon>
    </lineage>
</organism>
<reference evidence="2 3" key="1">
    <citation type="journal article" date="2013" name="Environ. Microbiol.">
        <title>Chloride and organic osmolytes: a hybrid strategy to cope with elevated salinities by the moderately halophilic, chloride-dependent bacterium Halobacillus halophilus.</title>
        <authorList>
            <person name="Saum S.H."/>
            <person name="Pfeiffer F."/>
            <person name="Palm P."/>
            <person name="Rampp M."/>
            <person name="Schuster S.C."/>
            <person name="Muller V."/>
            <person name="Oesterhelt D."/>
        </authorList>
    </citation>
    <scope>NUCLEOTIDE SEQUENCE [LARGE SCALE GENOMIC DNA]</scope>
    <source>
        <strain evidence="3">ATCC 35676 / DSM 2266 / JCM 20832 / KCTC 3685 / LMG 17431 / NBRC 102448 / NCIMB 2269</strain>
    </source>
</reference>
<dbReference type="EMBL" id="HE717023">
    <property type="protein sequence ID" value="CCG44783.1"/>
    <property type="molecule type" value="Genomic_DNA"/>
</dbReference>
<dbReference type="HOGENOM" id="CLU_2699579_0_0_9"/>
<name>I0JKW3_HALH3</name>
<dbReference type="RefSeq" id="WP_014642684.1">
    <property type="nucleotide sequence ID" value="NC_017668.1"/>
</dbReference>
<dbReference type="KEGG" id="hhd:HBHAL_2439"/>
<feature type="domain" description="Glutaredoxin" evidence="1">
    <location>
        <begin position="3"/>
        <end position="55"/>
    </location>
</feature>
<dbReference type="eggNOG" id="COG1393">
    <property type="taxonomic scope" value="Bacteria"/>
</dbReference>
<gene>
    <name evidence="2" type="ordered locus">HBHAL_2439</name>
</gene>
<evidence type="ECO:0000313" key="2">
    <source>
        <dbReference type="EMBL" id="CCG44783.1"/>
    </source>
</evidence>
<evidence type="ECO:0000313" key="3">
    <source>
        <dbReference type="Proteomes" id="UP000007397"/>
    </source>
</evidence>
<sequence length="73" mass="8548">MNVLYIMDRCSVCAQAMNHLYLKEIDYKIVNILKETSARKDFKDLIGEVYTPSLVNEKEIWKGWVQTQSKAHV</sequence>
<dbReference type="InterPro" id="IPR002109">
    <property type="entry name" value="Glutaredoxin"/>
</dbReference>
<dbReference type="AlphaFoldDB" id="I0JKW3"/>
<dbReference type="InterPro" id="IPR036249">
    <property type="entry name" value="Thioredoxin-like_sf"/>
</dbReference>
<dbReference type="SUPFAM" id="SSF52833">
    <property type="entry name" value="Thioredoxin-like"/>
    <property type="match status" value="1"/>
</dbReference>
<dbReference type="Proteomes" id="UP000007397">
    <property type="component" value="Chromosome"/>
</dbReference>
<dbReference type="Pfam" id="PF00462">
    <property type="entry name" value="Glutaredoxin"/>
    <property type="match status" value="1"/>
</dbReference>
<dbReference type="PATRIC" id="fig|866895.3.peg.1446"/>
<evidence type="ECO:0000259" key="1">
    <source>
        <dbReference type="Pfam" id="PF00462"/>
    </source>
</evidence>
<proteinExistence type="predicted"/>
<protein>
    <recommendedName>
        <fullName evidence="1">Glutaredoxin domain-containing protein</fullName>
    </recommendedName>
</protein>
<keyword evidence="3" id="KW-1185">Reference proteome</keyword>
<accession>I0JKW3</accession>